<organism evidence="3 4">
    <name type="scientific">Alteromonas salexigens</name>
    <dbReference type="NCBI Taxonomy" id="2982530"/>
    <lineage>
        <taxon>Bacteria</taxon>
        <taxon>Pseudomonadati</taxon>
        <taxon>Pseudomonadota</taxon>
        <taxon>Gammaproteobacteria</taxon>
        <taxon>Alteromonadales</taxon>
        <taxon>Alteromonadaceae</taxon>
        <taxon>Alteromonas/Salinimonas group</taxon>
        <taxon>Alteromonas</taxon>
    </lineage>
</organism>
<feature type="chain" id="PRO_5046232039" evidence="1">
    <location>
        <begin position="25"/>
        <end position="351"/>
    </location>
</feature>
<keyword evidence="4" id="KW-1185">Reference proteome</keyword>
<dbReference type="RefSeq" id="WP_262995452.1">
    <property type="nucleotide sequence ID" value="NZ_JAOTJC010000012.1"/>
</dbReference>
<dbReference type="InterPro" id="IPR011050">
    <property type="entry name" value="Pectin_lyase_fold/virulence"/>
</dbReference>
<dbReference type="SMART" id="SM00710">
    <property type="entry name" value="PbH1"/>
    <property type="match status" value="5"/>
</dbReference>
<comment type="caution">
    <text evidence="3">The sequence shown here is derived from an EMBL/GenBank/DDBJ whole genome shotgun (WGS) entry which is preliminary data.</text>
</comment>
<dbReference type="Gene3D" id="2.160.20.10">
    <property type="entry name" value="Single-stranded right-handed beta-helix, Pectin lyase-like"/>
    <property type="match status" value="1"/>
</dbReference>
<dbReference type="InterPro" id="IPR012334">
    <property type="entry name" value="Pectin_lyas_fold"/>
</dbReference>
<evidence type="ECO:0000256" key="1">
    <source>
        <dbReference type="SAM" id="SignalP"/>
    </source>
</evidence>
<dbReference type="InterPro" id="IPR006626">
    <property type="entry name" value="PbH1"/>
</dbReference>
<evidence type="ECO:0000313" key="3">
    <source>
        <dbReference type="EMBL" id="MCU7555620.1"/>
    </source>
</evidence>
<dbReference type="EMBL" id="JAOTJC010000012">
    <property type="protein sequence ID" value="MCU7555620.1"/>
    <property type="molecule type" value="Genomic_DNA"/>
</dbReference>
<reference evidence="4" key="1">
    <citation type="submission" date="2023-07" db="EMBL/GenBank/DDBJ databases">
        <title>Study on multiphase classification of strain Alteromonas salexigens isolated from the Yellow Sea.</title>
        <authorList>
            <person name="Sun L."/>
        </authorList>
    </citation>
    <scope>NUCLEOTIDE SEQUENCE [LARGE SCALE GENOMIC DNA]</scope>
    <source>
        <strain evidence="4">ASW11-19</strain>
    </source>
</reference>
<dbReference type="InterPro" id="IPR039448">
    <property type="entry name" value="Beta_helix"/>
</dbReference>
<dbReference type="Proteomes" id="UP001209257">
    <property type="component" value="Unassembled WGS sequence"/>
</dbReference>
<feature type="signal peptide" evidence="1">
    <location>
        <begin position="1"/>
        <end position="24"/>
    </location>
</feature>
<feature type="domain" description="Right handed beta helix" evidence="2">
    <location>
        <begin position="188"/>
        <end position="323"/>
    </location>
</feature>
<dbReference type="Pfam" id="PF13229">
    <property type="entry name" value="Beta_helix"/>
    <property type="match status" value="1"/>
</dbReference>
<evidence type="ECO:0000313" key="4">
    <source>
        <dbReference type="Proteomes" id="UP001209257"/>
    </source>
</evidence>
<name>A0ABT2VQN6_9ALTE</name>
<accession>A0ABT2VQN6</accession>
<proteinExistence type="predicted"/>
<sequence length="351" mass="38529">MLRCNIKTFAIAFLCMGIAFCAQAQRSVEEVTNANELLKAVKNANKAGGHADILLADGEYAIRQRIIITAPHVTIRSKSGIRENVVLTGKGMEKRNDIEVIFDIKSKHVTLAGFTAQNVSNHIIQVRGGKDADNFTLRNCILRDSYEQFLKVGQMRGKGDKGTADNALIENCIIEYTASQAPNWYTGGIDVHGSHGWVVKNNTFRNIASPGDKIAEHAIHFWDGTEDIKVINNVVVNSDRGIGFGLGNRDAERSNIGGLIEGNIIISNDKSHLFNDVAIGLESSPDTIVRNNTIFYTVDYPNAIEYRFSATKDVVIENNNTNRAIKARNGGEAYTYTNRCLKQPAPGLFGA</sequence>
<keyword evidence="1" id="KW-0732">Signal</keyword>
<protein>
    <submittedName>
        <fullName evidence="3">Right-handed parallel beta-helix repeat-containing protein</fullName>
    </submittedName>
</protein>
<dbReference type="SUPFAM" id="SSF51126">
    <property type="entry name" value="Pectin lyase-like"/>
    <property type="match status" value="1"/>
</dbReference>
<evidence type="ECO:0000259" key="2">
    <source>
        <dbReference type="Pfam" id="PF13229"/>
    </source>
</evidence>
<gene>
    <name evidence="3" type="ORF">OCL06_13575</name>
</gene>